<protein>
    <submittedName>
        <fullName evidence="1">Uncharacterized protein</fullName>
    </submittedName>
</protein>
<evidence type="ECO:0000313" key="2">
    <source>
        <dbReference type="Proteomes" id="UP000076532"/>
    </source>
</evidence>
<reference evidence="1 2" key="1">
    <citation type="journal article" date="2016" name="Mol. Biol. Evol.">
        <title>Comparative Genomics of Early-Diverging Mushroom-Forming Fungi Provides Insights into the Origins of Lignocellulose Decay Capabilities.</title>
        <authorList>
            <person name="Nagy L.G."/>
            <person name="Riley R."/>
            <person name="Tritt A."/>
            <person name="Adam C."/>
            <person name="Daum C."/>
            <person name="Floudas D."/>
            <person name="Sun H."/>
            <person name="Yadav J.S."/>
            <person name="Pangilinan J."/>
            <person name="Larsson K.H."/>
            <person name="Matsuura K."/>
            <person name="Barry K."/>
            <person name="Labutti K."/>
            <person name="Kuo R."/>
            <person name="Ohm R.A."/>
            <person name="Bhattacharya S.S."/>
            <person name="Shirouzu T."/>
            <person name="Yoshinaga Y."/>
            <person name="Martin F.M."/>
            <person name="Grigoriev I.V."/>
            <person name="Hibbett D.S."/>
        </authorList>
    </citation>
    <scope>NUCLEOTIDE SEQUENCE [LARGE SCALE GENOMIC DNA]</scope>
    <source>
        <strain evidence="1 2">CBS 109695</strain>
    </source>
</reference>
<dbReference type="AlphaFoldDB" id="A0A167U043"/>
<gene>
    <name evidence="1" type="ORF">FIBSPDRAFT_704123</name>
</gene>
<proteinExistence type="predicted"/>
<sequence>SSFPSPVLAVAAGAMCDLEGGDVVSGLWTRKCKESVKDGHQLENISWHLWYREMAAA</sequence>
<keyword evidence="2" id="KW-1185">Reference proteome</keyword>
<accession>A0A167U043</accession>
<name>A0A167U043_9AGAM</name>
<evidence type="ECO:0000313" key="1">
    <source>
        <dbReference type="EMBL" id="KZP03462.1"/>
    </source>
</evidence>
<dbReference type="OrthoDB" id="515401at2759"/>
<organism evidence="1 2">
    <name type="scientific">Athelia psychrophila</name>
    <dbReference type="NCBI Taxonomy" id="1759441"/>
    <lineage>
        <taxon>Eukaryota</taxon>
        <taxon>Fungi</taxon>
        <taxon>Dikarya</taxon>
        <taxon>Basidiomycota</taxon>
        <taxon>Agaricomycotina</taxon>
        <taxon>Agaricomycetes</taxon>
        <taxon>Agaricomycetidae</taxon>
        <taxon>Atheliales</taxon>
        <taxon>Atheliaceae</taxon>
        <taxon>Athelia</taxon>
    </lineage>
</organism>
<dbReference type="EMBL" id="KV418064">
    <property type="protein sequence ID" value="KZP03462.1"/>
    <property type="molecule type" value="Genomic_DNA"/>
</dbReference>
<feature type="non-terminal residue" evidence="1">
    <location>
        <position position="57"/>
    </location>
</feature>
<feature type="non-terminal residue" evidence="1">
    <location>
        <position position="1"/>
    </location>
</feature>
<dbReference type="Proteomes" id="UP000076532">
    <property type="component" value="Unassembled WGS sequence"/>
</dbReference>
<dbReference type="STRING" id="436010.A0A167U043"/>